<evidence type="ECO:0000256" key="2">
    <source>
        <dbReference type="SAM" id="SignalP"/>
    </source>
</evidence>
<evidence type="ECO:0000256" key="1">
    <source>
        <dbReference type="SAM" id="MobiDB-lite"/>
    </source>
</evidence>
<dbReference type="EMBL" id="JAZDRO010000005">
    <property type="protein sequence ID" value="MEE2567391.1"/>
    <property type="molecule type" value="Genomic_DNA"/>
</dbReference>
<proteinExistence type="predicted"/>
<dbReference type="Proteomes" id="UP001310692">
    <property type="component" value="Unassembled WGS sequence"/>
</dbReference>
<feature type="chain" id="PRO_5045726746" description="17 kDa surface antigen" evidence="2">
    <location>
        <begin position="24"/>
        <end position="238"/>
    </location>
</feature>
<feature type="compositionally biased region" description="Basic residues" evidence="1">
    <location>
        <begin position="70"/>
        <end position="85"/>
    </location>
</feature>
<keyword evidence="4" id="KW-1185">Reference proteome</keyword>
<accession>A0ABU7M121</accession>
<reference evidence="3 4" key="1">
    <citation type="submission" date="2024-01" db="EMBL/GenBank/DDBJ databases">
        <title>Hyphobacterium bacterium isolated from marine sediment.</title>
        <authorList>
            <person name="Zhao S."/>
        </authorList>
    </citation>
    <scope>NUCLEOTIDE SEQUENCE [LARGE SCALE GENOMIC DNA]</scope>
    <source>
        <strain evidence="3 4">Y60-23</strain>
    </source>
</reference>
<keyword evidence="2" id="KW-0732">Signal</keyword>
<protein>
    <recommendedName>
        <fullName evidence="5">17 kDa surface antigen</fullName>
    </recommendedName>
</protein>
<gene>
    <name evidence="3" type="ORF">V0U35_11955</name>
</gene>
<evidence type="ECO:0000313" key="3">
    <source>
        <dbReference type="EMBL" id="MEE2567391.1"/>
    </source>
</evidence>
<feature type="region of interest" description="Disordered" evidence="1">
    <location>
        <begin position="63"/>
        <end position="87"/>
    </location>
</feature>
<organism evidence="3 4">
    <name type="scientific">Hyphobacterium marinum</name>
    <dbReference type="NCBI Taxonomy" id="3116574"/>
    <lineage>
        <taxon>Bacteria</taxon>
        <taxon>Pseudomonadati</taxon>
        <taxon>Pseudomonadota</taxon>
        <taxon>Alphaproteobacteria</taxon>
        <taxon>Maricaulales</taxon>
        <taxon>Maricaulaceae</taxon>
        <taxon>Hyphobacterium</taxon>
    </lineage>
</organism>
<evidence type="ECO:0008006" key="5">
    <source>
        <dbReference type="Google" id="ProtNLM"/>
    </source>
</evidence>
<sequence length="238" mass="25463">MTLLRATLLAAASTMILVPAAEAQHSYSSQDCESQRQGRQVAGAIVGAILGGVIGAEIEDSIDDRDNHRGRYGRGRHRGGRHYRGRDRGNENDLAVAAGAGIGALVGAGVAGGNPCAPARNPHYDSGYYGDPYDGKPAGYNDAYYGDAGYGYDDGYDGYGYENDAYVRDYDPNTLAGGPEGYTYTQPDYTGDARVYTATSVTGNCRWMQSRSQNSYGQVTTNDVYMCQGSDGIWRPAQ</sequence>
<name>A0ABU7M121_9PROT</name>
<comment type="caution">
    <text evidence="3">The sequence shown here is derived from an EMBL/GenBank/DDBJ whole genome shotgun (WGS) entry which is preliminary data.</text>
</comment>
<dbReference type="RefSeq" id="WP_330196952.1">
    <property type="nucleotide sequence ID" value="NZ_JAZDRO010000005.1"/>
</dbReference>
<evidence type="ECO:0000313" key="4">
    <source>
        <dbReference type="Proteomes" id="UP001310692"/>
    </source>
</evidence>
<feature type="signal peptide" evidence="2">
    <location>
        <begin position="1"/>
        <end position="23"/>
    </location>
</feature>